<feature type="compositionally biased region" description="Basic and acidic residues" evidence="1">
    <location>
        <begin position="198"/>
        <end position="207"/>
    </location>
</feature>
<evidence type="ECO:0000313" key="2">
    <source>
        <dbReference type="EMBL" id="WOO83341.1"/>
    </source>
</evidence>
<dbReference type="RefSeq" id="XP_062629367.1">
    <property type="nucleotide sequence ID" value="XM_062773383.1"/>
</dbReference>
<feature type="region of interest" description="Disordered" evidence="1">
    <location>
        <begin position="1"/>
        <end position="35"/>
    </location>
</feature>
<feature type="compositionally biased region" description="Polar residues" evidence="1">
    <location>
        <begin position="125"/>
        <end position="140"/>
    </location>
</feature>
<dbReference type="PANTHER" id="PTHR31014:SF0">
    <property type="entry name" value="MITOCHONDRIAL TRANSLATION SYSTEM COMPONENT PET127-RELATED"/>
    <property type="match status" value="1"/>
</dbReference>
<organism evidence="2 3">
    <name type="scientific">Vanrija pseudolonga</name>
    <dbReference type="NCBI Taxonomy" id="143232"/>
    <lineage>
        <taxon>Eukaryota</taxon>
        <taxon>Fungi</taxon>
        <taxon>Dikarya</taxon>
        <taxon>Basidiomycota</taxon>
        <taxon>Agaricomycotina</taxon>
        <taxon>Tremellomycetes</taxon>
        <taxon>Trichosporonales</taxon>
        <taxon>Trichosporonaceae</taxon>
        <taxon>Vanrija</taxon>
    </lineage>
</organism>
<evidence type="ECO:0000313" key="3">
    <source>
        <dbReference type="Proteomes" id="UP000827549"/>
    </source>
</evidence>
<feature type="compositionally biased region" description="Basic and acidic residues" evidence="1">
    <location>
        <begin position="173"/>
        <end position="190"/>
    </location>
</feature>
<proteinExistence type="predicted"/>
<dbReference type="InterPro" id="IPR013943">
    <property type="entry name" value="Pet127"/>
</dbReference>
<dbReference type="AlphaFoldDB" id="A0AAF0YF12"/>
<dbReference type="PANTHER" id="PTHR31014">
    <property type="entry name" value="MITOCHONDRIAL TRANSLATION SYSTEM COMPONENT PET127-RELATED"/>
    <property type="match status" value="1"/>
</dbReference>
<feature type="compositionally biased region" description="Basic and acidic residues" evidence="1">
    <location>
        <begin position="72"/>
        <end position="90"/>
    </location>
</feature>
<gene>
    <name evidence="2" type="primary">pet127</name>
    <name evidence="2" type="ORF">LOC62_05G006868</name>
</gene>
<dbReference type="GO" id="GO:0000964">
    <property type="term" value="P:mitochondrial RNA 5'-end processing"/>
    <property type="evidence" value="ECO:0007669"/>
    <property type="project" value="TreeGrafter"/>
</dbReference>
<dbReference type="GO" id="GO:0005740">
    <property type="term" value="C:mitochondrial envelope"/>
    <property type="evidence" value="ECO:0007669"/>
    <property type="project" value="TreeGrafter"/>
</dbReference>
<feature type="compositionally biased region" description="Basic and acidic residues" evidence="1">
    <location>
        <begin position="98"/>
        <end position="123"/>
    </location>
</feature>
<reference evidence="2" key="1">
    <citation type="submission" date="2023-10" db="EMBL/GenBank/DDBJ databases">
        <authorList>
            <person name="Noh H."/>
        </authorList>
    </citation>
    <scope>NUCLEOTIDE SEQUENCE</scope>
    <source>
        <strain evidence="2">DUCC4014</strain>
    </source>
</reference>
<dbReference type="EMBL" id="CP086718">
    <property type="protein sequence ID" value="WOO83341.1"/>
    <property type="molecule type" value="Genomic_DNA"/>
</dbReference>
<protein>
    <submittedName>
        <fullName evidence="2">mRNA degradation protein, mitochondrial</fullName>
    </submittedName>
</protein>
<name>A0AAF0YF12_9TREE</name>
<dbReference type="Proteomes" id="UP000827549">
    <property type="component" value="Chromosome 5"/>
</dbReference>
<keyword evidence="3" id="KW-1185">Reference proteome</keyword>
<sequence>MLALRAVSRTAPGLSRSIGSKATKGRRQRRAASAALARLRSNEVVQPAAAPEGEVPANAITAKVAIPQNGSREIDIKGKWDPSRVAERQVHPRQSLKAGEKYRLRIKDELADKGDEPAAKAENEQAASGSQDGADTNTKSSEGKGRKVIRSSGDRPTLDTPPHFARTHNFPLEPKDGERGEEGKGPSKELKKAKKKERREEPPRDEFLELFRPDDEAKAASEAYEPVASGMLAPSDVPIRGVKSPREAKVARLARGLQRVLFAPGVHSLRDPRTGVWNFEPELAEVPEPEQFAFHRMPQYITASKDDELAQMAEGDGLRFIGSTSTLTQALSQIYFTLSGGRGVDHTTLSGEFSSERKDFTAGAQLPALLNIELLPNGRYAIDNDKSNAIDENILSDYGRILEKLLTAEKDDFERFLTSSPESAVPESERTEREAYCYSRSSSLLMRSQLDCQDDRLPGNGTFDIKTRACMPIRMDRANYKKNSDYDISTLQGYKESFEREYYDLTRSGMLKYSLQARIGQMDGIFVAYHNTVRCFGFQYLPLSELDERLFGSTEIANQVFHLCVGLLERILEKATEIFPDRSLSMTLHRTKPRATEHDFENELIVTFAPTTWDNPDTPIPRRAMSIKLKAELDGTLIEGGVLELSGDRVARREQKLKVQWDMGMTPDTVDGIATATTLRDKAITTVRAMNSLSVPDGETPFKMLQATRKKYEGQVRNTAEVRWVAPNERTVALRQEAQESGKAYRKRVESWSAAKDGMWWGAESQRPGANGAEASK</sequence>
<dbReference type="Pfam" id="PF08634">
    <property type="entry name" value="Pet127"/>
    <property type="match status" value="1"/>
</dbReference>
<dbReference type="GeneID" id="87810043"/>
<feature type="region of interest" description="Disordered" evidence="1">
    <location>
        <begin position="66"/>
        <end position="207"/>
    </location>
</feature>
<evidence type="ECO:0000256" key="1">
    <source>
        <dbReference type="SAM" id="MobiDB-lite"/>
    </source>
</evidence>
<accession>A0AAF0YF12</accession>